<name>A0ABN1ZMM2_9ACTN</name>
<dbReference type="InterPro" id="IPR041698">
    <property type="entry name" value="Methyltransf_25"/>
</dbReference>
<keyword evidence="2" id="KW-0808">Transferase</keyword>
<dbReference type="Pfam" id="PF13649">
    <property type="entry name" value="Methyltransf_25"/>
    <property type="match status" value="1"/>
</dbReference>
<evidence type="ECO:0000256" key="2">
    <source>
        <dbReference type="ARBA" id="ARBA00022679"/>
    </source>
</evidence>
<evidence type="ECO:0000256" key="1">
    <source>
        <dbReference type="ARBA" id="ARBA00022603"/>
    </source>
</evidence>
<evidence type="ECO:0000313" key="5">
    <source>
        <dbReference type="Proteomes" id="UP001501470"/>
    </source>
</evidence>
<protein>
    <recommendedName>
        <fullName evidence="3">Methyltransferase domain-containing protein</fullName>
    </recommendedName>
</protein>
<dbReference type="InterPro" id="IPR051052">
    <property type="entry name" value="Diverse_substrate_MTase"/>
</dbReference>
<dbReference type="SUPFAM" id="SSF53335">
    <property type="entry name" value="S-adenosyl-L-methionine-dependent methyltransferases"/>
    <property type="match status" value="1"/>
</dbReference>
<sequence>MREMRSRVFGEVAELYDAGRPGYCDDMVDEVLAYAALGARPAAEIGAGTGKATVQFAARGVPVVCVEPDERMAEVLRRNTAGHGAVTVEVSAFEDWQRAGRRFGLLYAATSWHWTDPGRRWDLVHAALEPGGTLALFWNPHGVVDAGLQAELAEIDRRHGVEHSPHDAVASFYGDVPGAWTGEEGWPLEECLRDGRFADLRSVRFRDHVSYDTGRYLAYLTSISAYRILPVADRELALSETARVLDANGGGIDMVRLSDLFLARAA</sequence>
<dbReference type="InterPro" id="IPR029063">
    <property type="entry name" value="SAM-dependent_MTases_sf"/>
</dbReference>
<evidence type="ECO:0000259" key="3">
    <source>
        <dbReference type="Pfam" id="PF13649"/>
    </source>
</evidence>
<proteinExistence type="predicted"/>
<dbReference type="Proteomes" id="UP001501470">
    <property type="component" value="Unassembled WGS sequence"/>
</dbReference>
<evidence type="ECO:0000313" key="4">
    <source>
        <dbReference type="EMBL" id="GAA1501181.1"/>
    </source>
</evidence>
<gene>
    <name evidence="4" type="ORF">GCM10009827_009500</name>
</gene>
<feature type="domain" description="Methyltransferase" evidence="3">
    <location>
        <begin position="44"/>
        <end position="132"/>
    </location>
</feature>
<dbReference type="PANTHER" id="PTHR44942:SF4">
    <property type="entry name" value="METHYLTRANSFERASE TYPE 11 DOMAIN-CONTAINING PROTEIN"/>
    <property type="match status" value="1"/>
</dbReference>
<dbReference type="CDD" id="cd02440">
    <property type="entry name" value="AdoMet_MTases"/>
    <property type="match status" value="1"/>
</dbReference>
<comment type="caution">
    <text evidence="4">The sequence shown here is derived from an EMBL/GenBank/DDBJ whole genome shotgun (WGS) entry which is preliminary data.</text>
</comment>
<dbReference type="Gene3D" id="3.40.50.150">
    <property type="entry name" value="Vaccinia Virus protein VP39"/>
    <property type="match status" value="1"/>
</dbReference>
<organism evidence="4 5">
    <name type="scientific">Dactylosporangium maewongense</name>
    <dbReference type="NCBI Taxonomy" id="634393"/>
    <lineage>
        <taxon>Bacteria</taxon>
        <taxon>Bacillati</taxon>
        <taxon>Actinomycetota</taxon>
        <taxon>Actinomycetes</taxon>
        <taxon>Micromonosporales</taxon>
        <taxon>Micromonosporaceae</taxon>
        <taxon>Dactylosporangium</taxon>
    </lineage>
</organism>
<accession>A0ABN1ZMM2</accession>
<dbReference type="EMBL" id="BAAAQD010000001">
    <property type="protein sequence ID" value="GAA1501181.1"/>
    <property type="molecule type" value="Genomic_DNA"/>
</dbReference>
<keyword evidence="5" id="KW-1185">Reference proteome</keyword>
<dbReference type="PANTHER" id="PTHR44942">
    <property type="entry name" value="METHYLTRANSF_11 DOMAIN-CONTAINING PROTEIN"/>
    <property type="match status" value="1"/>
</dbReference>
<reference evidence="4 5" key="1">
    <citation type="journal article" date="2019" name="Int. J. Syst. Evol. Microbiol.">
        <title>The Global Catalogue of Microorganisms (GCM) 10K type strain sequencing project: providing services to taxonomists for standard genome sequencing and annotation.</title>
        <authorList>
            <consortium name="The Broad Institute Genomics Platform"/>
            <consortium name="The Broad Institute Genome Sequencing Center for Infectious Disease"/>
            <person name="Wu L."/>
            <person name="Ma J."/>
        </authorList>
    </citation>
    <scope>NUCLEOTIDE SEQUENCE [LARGE SCALE GENOMIC DNA]</scope>
    <source>
        <strain evidence="4 5">JCM 15933</strain>
    </source>
</reference>
<keyword evidence="1" id="KW-0489">Methyltransferase</keyword>